<accession>A0A819R5B1</accession>
<organism evidence="2 3">
    <name type="scientific">Adineta steineri</name>
    <dbReference type="NCBI Taxonomy" id="433720"/>
    <lineage>
        <taxon>Eukaryota</taxon>
        <taxon>Metazoa</taxon>
        <taxon>Spiralia</taxon>
        <taxon>Gnathifera</taxon>
        <taxon>Rotifera</taxon>
        <taxon>Eurotatoria</taxon>
        <taxon>Bdelloidea</taxon>
        <taxon>Adinetida</taxon>
        <taxon>Adinetidae</taxon>
        <taxon>Adineta</taxon>
    </lineage>
</organism>
<dbReference type="AlphaFoldDB" id="A0A819R5B1"/>
<dbReference type="Proteomes" id="UP000663868">
    <property type="component" value="Unassembled WGS sequence"/>
</dbReference>
<proteinExistence type="predicted"/>
<evidence type="ECO:0000313" key="3">
    <source>
        <dbReference type="Proteomes" id="UP000663868"/>
    </source>
</evidence>
<reference evidence="2" key="1">
    <citation type="submission" date="2021-02" db="EMBL/GenBank/DDBJ databases">
        <authorList>
            <person name="Nowell W R."/>
        </authorList>
    </citation>
    <scope>NUCLEOTIDE SEQUENCE</scope>
</reference>
<evidence type="ECO:0000313" key="1">
    <source>
        <dbReference type="EMBL" id="CAF1106373.1"/>
    </source>
</evidence>
<protein>
    <submittedName>
        <fullName evidence="2">Uncharacterized protein</fullName>
    </submittedName>
</protein>
<dbReference type="Proteomes" id="UP000663860">
    <property type="component" value="Unassembled WGS sequence"/>
</dbReference>
<dbReference type="EMBL" id="CAJNOE010000269">
    <property type="protein sequence ID" value="CAF1106373.1"/>
    <property type="molecule type" value="Genomic_DNA"/>
</dbReference>
<gene>
    <name evidence="1" type="ORF">IZO911_LOCUS23333</name>
    <name evidence="2" type="ORF">KXQ929_LOCUS30530</name>
</gene>
<dbReference type="EMBL" id="CAJOBB010003338">
    <property type="protein sequence ID" value="CAF4034955.1"/>
    <property type="molecule type" value="Genomic_DNA"/>
</dbReference>
<comment type="caution">
    <text evidence="2">The sequence shown here is derived from an EMBL/GenBank/DDBJ whole genome shotgun (WGS) entry which is preliminary data.</text>
</comment>
<name>A0A819R5B1_9BILA</name>
<sequence>MIISVGGGAAARSILLMTAERPLHVGQQQHITTAQAVNVLIQNPTEISENDRQWLIQILTNLGNAPPPPTTTTTTTEAP</sequence>
<evidence type="ECO:0000313" key="2">
    <source>
        <dbReference type="EMBL" id="CAF4034955.1"/>
    </source>
</evidence>